<evidence type="ECO:0000256" key="2">
    <source>
        <dbReference type="SAM" id="MobiDB-lite"/>
    </source>
</evidence>
<name>A0A7J0BSX5_9BACT</name>
<reference evidence="4 5" key="1">
    <citation type="submission" date="2020-05" db="EMBL/GenBank/DDBJ databases">
        <title>Draft genome sequence of Desulfovibrio psychrotolerans JS1T.</title>
        <authorList>
            <person name="Ueno A."/>
            <person name="Tamazawa S."/>
            <person name="Tamamura S."/>
            <person name="Murakami T."/>
            <person name="Kiyama T."/>
            <person name="Inomata H."/>
            <person name="Amano Y."/>
            <person name="Miyakawa K."/>
            <person name="Tamaki H."/>
            <person name="Naganuma T."/>
            <person name="Kaneko K."/>
        </authorList>
    </citation>
    <scope>NUCLEOTIDE SEQUENCE [LARGE SCALE GENOMIC DNA]</scope>
    <source>
        <strain evidence="4 5">JS1</strain>
    </source>
</reference>
<organism evidence="4 5">
    <name type="scientific">Desulfovibrio psychrotolerans</name>
    <dbReference type="NCBI Taxonomy" id="415242"/>
    <lineage>
        <taxon>Bacteria</taxon>
        <taxon>Pseudomonadati</taxon>
        <taxon>Thermodesulfobacteriota</taxon>
        <taxon>Desulfovibrionia</taxon>
        <taxon>Desulfovibrionales</taxon>
        <taxon>Desulfovibrionaceae</taxon>
        <taxon>Desulfovibrio</taxon>
    </lineage>
</organism>
<dbReference type="InterPro" id="IPR011761">
    <property type="entry name" value="ATP-grasp"/>
</dbReference>
<keyword evidence="1" id="KW-0067">ATP-binding</keyword>
<feature type="region of interest" description="Disordered" evidence="2">
    <location>
        <begin position="85"/>
        <end position="109"/>
    </location>
</feature>
<evidence type="ECO:0000313" key="4">
    <source>
        <dbReference type="EMBL" id="GFM36810.1"/>
    </source>
</evidence>
<dbReference type="Gene3D" id="3.30.470.20">
    <property type="entry name" value="ATP-grasp fold, B domain"/>
    <property type="match status" value="1"/>
</dbReference>
<dbReference type="GO" id="GO:0005737">
    <property type="term" value="C:cytoplasm"/>
    <property type="evidence" value="ECO:0007669"/>
    <property type="project" value="TreeGrafter"/>
</dbReference>
<dbReference type="InterPro" id="IPR004218">
    <property type="entry name" value="GSHS_ATP-bd"/>
</dbReference>
<feature type="domain" description="ATP-grasp" evidence="3">
    <location>
        <begin position="179"/>
        <end position="366"/>
    </location>
</feature>
<keyword evidence="1" id="KW-0547">Nucleotide-binding</keyword>
<protein>
    <recommendedName>
        <fullName evidence="3">ATP-grasp domain-containing protein</fullName>
    </recommendedName>
</protein>
<evidence type="ECO:0000256" key="1">
    <source>
        <dbReference type="PROSITE-ProRule" id="PRU00409"/>
    </source>
</evidence>
<dbReference type="PANTHER" id="PTHR21621">
    <property type="entry name" value="RIBOSOMAL PROTEIN S6 MODIFICATION PROTEIN"/>
    <property type="match status" value="1"/>
</dbReference>
<evidence type="ECO:0000313" key="5">
    <source>
        <dbReference type="Proteomes" id="UP000503820"/>
    </source>
</evidence>
<sequence length="369" mass="38977">MPAHTVGPASGSASDIPHSICFLVRNPHDNPENGVALARAALGMGLAVAFGAAATLALHGGDVTCSVHTVTQAARQETAQAASCADTNTGGAASGTQAARPNHSTRPDHCAQPNNPACFHDLHVAPQGRTVPLASFGHVQVLSFGPRASFLDYLQLLRLLAEGVPVTNSPDALMHLNSKYLMAGMGRLFPTPLTHASTDADTLWSVVSQSDEPWIVKPPAEAFGRDVFLISRADTNARAILQSMTGHGTGRYCLLQQYVPQIRQGEVRVLLAGGRVVGQYRRRAAQDHRTNLAQGAVSEPCELTPEERALCDRLGTWLLERGVVFAGVDLAYPYIIECNVLSPGGIATIAELTGHDLSGTVLRGILGIP</sequence>
<dbReference type="AlphaFoldDB" id="A0A7J0BSX5"/>
<comment type="caution">
    <text evidence="4">The sequence shown here is derived from an EMBL/GenBank/DDBJ whole genome shotgun (WGS) entry which is preliminary data.</text>
</comment>
<keyword evidence="5" id="KW-1185">Reference proteome</keyword>
<feature type="compositionally biased region" description="Polar residues" evidence="2">
    <location>
        <begin position="86"/>
        <end position="104"/>
    </location>
</feature>
<dbReference type="Proteomes" id="UP000503820">
    <property type="component" value="Unassembled WGS sequence"/>
</dbReference>
<gene>
    <name evidence="4" type="ORF">DSM19430T_14940</name>
</gene>
<dbReference type="PROSITE" id="PS50975">
    <property type="entry name" value="ATP_GRASP"/>
    <property type="match status" value="1"/>
</dbReference>
<dbReference type="SUPFAM" id="SSF56059">
    <property type="entry name" value="Glutathione synthetase ATP-binding domain-like"/>
    <property type="match status" value="1"/>
</dbReference>
<dbReference type="InterPro" id="IPR013815">
    <property type="entry name" value="ATP_grasp_subdomain_1"/>
</dbReference>
<dbReference type="GO" id="GO:0005524">
    <property type="term" value="F:ATP binding"/>
    <property type="evidence" value="ECO:0007669"/>
    <property type="project" value="UniProtKB-UniRule"/>
</dbReference>
<dbReference type="EMBL" id="BLVP01000007">
    <property type="protein sequence ID" value="GFM36810.1"/>
    <property type="molecule type" value="Genomic_DNA"/>
</dbReference>
<evidence type="ECO:0000259" key="3">
    <source>
        <dbReference type="PROSITE" id="PS50975"/>
    </source>
</evidence>
<dbReference type="Gene3D" id="3.30.1490.20">
    <property type="entry name" value="ATP-grasp fold, A domain"/>
    <property type="match status" value="1"/>
</dbReference>
<dbReference type="PANTHER" id="PTHR21621:SF4">
    <property type="entry name" value="GLUTATHIONE SYNTHETASE"/>
    <property type="match status" value="1"/>
</dbReference>
<dbReference type="Pfam" id="PF02955">
    <property type="entry name" value="GSH-S_ATP"/>
    <property type="match status" value="1"/>
</dbReference>
<proteinExistence type="predicted"/>
<dbReference type="GO" id="GO:0004363">
    <property type="term" value="F:glutathione synthase activity"/>
    <property type="evidence" value="ECO:0007669"/>
    <property type="project" value="InterPro"/>
</dbReference>
<dbReference type="GO" id="GO:0046872">
    <property type="term" value="F:metal ion binding"/>
    <property type="evidence" value="ECO:0007669"/>
    <property type="project" value="InterPro"/>
</dbReference>
<accession>A0A7J0BSX5</accession>